<dbReference type="RefSeq" id="WP_007280192.1">
    <property type="nucleotide sequence ID" value="NZ_ABCK01000021.1"/>
</dbReference>
<protein>
    <submittedName>
        <fullName evidence="1">Uncharacterized protein</fullName>
    </submittedName>
</protein>
<accession>A6DQR9</accession>
<name>A6DQR9_9BACT</name>
<dbReference type="EMBL" id="ABCK01000021">
    <property type="protein sequence ID" value="EDM25969.1"/>
    <property type="molecule type" value="Genomic_DNA"/>
</dbReference>
<sequence>MTQEDFINRFPWSKLQEKVRDKLPTLFNNCKVVENVIDITIWIDSNGGLNFDGYQEFDNGYTLIRVGDTIKDWNDDLYQFDVLDGIIVEAFDNGFLDIGYEFDKRLQEIVKTEVYQLQVNNFGYPNEVKLNIKIQDEI</sequence>
<proteinExistence type="predicted"/>
<evidence type="ECO:0000313" key="1">
    <source>
        <dbReference type="EMBL" id="EDM25969.1"/>
    </source>
</evidence>
<gene>
    <name evidence="1" type="ORF">LNTAR_19267</name>
</gene>
<evidence type="ECO:0000313" key="2">
    <source>
        <dbReference type="Proteomes" id="UP000004947"/>
    </source>
</evidence>
<dbReference type="AlphaFoldDB" id="A6DQR9"/>
<dbReference type="Proteomes" id="UP000004947">
    <property type="component" value="Unassembled WGS sequence"/>
</dbReference>
<comment type="caution">
    <text evidence="1">The sequence shown here is derived from an EMBL/GenBank/DDBJ whole genome shotgun (WGS) entry which is preliminary data.</text>
</comment>
<keyword evidence="2" id="KW-1185">Reference proteome</keyword>
<dbReference type="STRING" id="313628.LNTAR_19267"/>
<reference evidence="1 2" key="1">
    <citation type="journal article" date="2010" name="J. Bacteriol.">
        <title>Genome sequence of Lentisphaera araneosa HTCC2155T, the type species of the order Lentisphaerales in the phylum Lentisphaerae.</title>
        <authorList>
            <person name="Thrash J.C."/>
            <person name="Cho J.C."/>
            <person name="Vergin K.L."/>
            <person name="Morris R.M."/>
            <person name="Giovannoni S.J."/>
        </authorList>
    </citation>
    <scope>NUCLEOTIDE SEQUENCE [LARGE SCALE GENOMIC DNA]</scope>
    <source>
        <strain evidence="1 2">HTCC2155</strain>
    </source>
</reference>
<organism evidence="1 2">
    <name type="scientific">Lentisphaera araneosa HTCC2155</name>
    <dbReference type="NCBI Taxonomy" id="313628"/>
    <lineage>
        <taxon>Bacteria</taxon>
        <taxon>Pseudomonadati</taxon>
        <taxon>Lentisphaerota</taxon>
        <taxon>Lentisphaeria</taxon>
        <taxon>Lentisphaerales</taxon>
        <taxon>Lentisphaeraceae</taxon>
        <taxon>Lentisphaera</taxon>
    </lineage>
</organism>